<sequence>MKFALIFPVLFIAVVQSISARKGTTRRSRNSGGLPLNGARQKAYPVLLSIVREGGFRGLEECKKQFKNEIWNCSLDQSKQDVFSHLPIFVKTTLPYATRETALLHAISNAAITHEVTLQCRQNKIPGCHCVEKNKHNSGNGEWQWGGCGDNIWFGENTTKSFIDVLEPQEESARRAVNLHNNEIGRRVVRLSLKKECKCHGVTGSCEYKTCWRSLAPFGEVGQQLKLKYRHAVRVSLMKGILKEVKTKKIAARRDKKLVYLDNSPDFCVRNVTAGSPGVLGRTCSSEDGGVDKCVSLCDSCRLRSRTVEHSKQVPCRCKFVWCCSIQCKECTKRYSITTCTRR</sequence>
<comment type="caution">
    <text evidence="10">The sequence shown here is derived from an EMBL/GenBank/DDBJ whole genome shotgun (WGS) entry which is preliminary data.</text>
</comment>
<protein>
    <recommendedName>
        <fullName evidence="8">Protein Wnt</fullName>
    </recommendedName>
</protein>
<keyword evidence="7" id="KW-1015">Disulfide bond</keyword>
<evidence type="ECO:0000256" key="6">
    <source>
        <dbReference type="ARBA" id="ARBA00022687"/>
    </source>
</evidence>
<keyword evidence="4" id="KW-0964">Secreted</keyword>
<dbReference type="SMART" id="SM00097">
    <property type="entry name" value="WNT1"/>
    <property type="match status" value="1"/>
</dbReference>
<keyword evidence="3 8" id="KW-0217">Developmental protein</keyword>
<evidence type="ECO:0000256" key="3">
    <source>
        <dbReference type="ARBA" id="ARBA00022473"/>
    </source>
</evidence>
<comment type="function">
    <text evidence="8">Ligand for members of the frizzled family of seven transmembrane receptors.</text>
</comment>
<comment type="subcellular location">
    <subcellularLocation>
        <location evidence="1 8">Secreted</location>
        <location evidence="1 8">Extracellular space</location>
        <location evidence="1 8">Extracellular matrix</location>
    </subcellularLocation>
</comment>
<dbReference type="PANTHER" id="PTHR12027">
    <property type="entry name" value="WNT RELATED"/>
    <property type="match status" value="1"/>
</dbReference>
<keyword evidence="5" id="KW-0272">Extracellular matrix</keyword>
<feature type="chain" id="PRO_5045511873" description="Protein Wnt" evidence="9">
    <location>
        <begin position="21"/>
        <end position="343"/>
    </location>
</feature>
<evidence type="ECO:0000256" key="8">
    <source>
        <dbReference type="RuleBase" id="RU003500"/>
    </source>
</evidence>
<evidence type="ECO:0000256" key="7">
    <source>
        <dbReference type="ARBA" id="ARBA00023157"/>
    </source>
</evidence>
<evidence type="ECO:0000256" key="2">
    <source>
        <dbReference type="ARBA" id="ARBA00005683"/>
    </source>
</evidence>
<keyword evidence="9" id="KW-0732">Signal</keyword>
<evidence type="ECO:0000313" key="11">
    <source>
        <dbReference type="Proteomes" id="UP001159427"/>
    </source>
</evidence>
<dbReference type="Proteomes" id="UP001159427">
    <property type="component" value="Unassembled WGS sequence"/>
</dbReference>
<accession>A0ABN8STX6</accession>
<dbReference type="EMBL" id="CALNXI010003889">
    <property type="protein sequence ID" value="CAH3194565.1"/>
    <property type="molecule type" value="Genomic_DNA"/>
</dbReference>
<dbReference type="InterPro" id="IPR043158">
    <property type="entry name" value="Wnt_C"/>
</dbReference>
<dbReference type="Pfam" id="PF00110">
    <property type="entry name" value="wnt"/>
    <property type="match status" value="1"/>
</dbReference>
<evidence type="ECO:0000256" key="5">
    <source>
        <dbReference type="ARBA" id="ARBA00022530"/>
    </source>
</evidence>
<organism evidence="10 11">
    <name type="scientific">Porites evermanni</name>
    <dbReference type="NCBI Taxonomy" id="104178"/>
    <lineage>
        <taxon>Eukaryota</taxon>
        <taxon>Metazoa</taxon>
        <taxon>Cnidaria</taxon>
        <taxon>Anthozoa</taxon>
        <taxon>Hexacorallia</taxon>
        <taxon>Scleractinia</taxon>
        <taxon>Fungiina</taxon>
        <taxon>Poritidae</taxon>
        <taxon>Porites</taxon>
    </lineage>
</organism>
<name>A0ABN8STX6_9CNID</name>
<feature type="signal peptide" evidence="9">
    <location>
        <begin position="1"/>
        <end position="20"/>
    </location>
</feature>
<dbReference type="InterPro" id="IPR005817">
    <property type="entry name" value="Wnt"/>
</dbReference>
<evidence type="ECO:0000256" key="9">
    <source>
        <dbReference type="SAM" id="SignalP"/>
    </source>
</evidence>
<keyword evidence="11" id="KW-1185">Reference proteome</keyword>
<dbReference type="CDD" id="cd13113">
    <property type="entry name" value="Wnt"/>
    <property type="match status" value="1"/>
</dbReference>
<evidence type="ECO:0000256" key="4">
    <source>
        <dbReference type="ARBA" id="ARBA00022525"/>
    </source>
</evidence>
<comment type="similarity">
    <text evidence="2 8">Belongs to the Wnt family.</text>
</comment>
<reference evidence="10 11" key="1">
    <citation type="submission" date="2022-05" db="EMBL/GenBank/DDBJ databases">
        <authorList>
            <consortium name="Genoscope - CEA"/>
            <person name="William W."/>
        </authorList>
    </citation>
    <scope>NUCLEOTIDE SEQUENCE [LARGE SCALE GENOMIC DNA]</scope>
</reference>
<dbReference type="PRINTS" id="PR01349">
    <property type="entry name" value="WNTPROTEIN"/>
</dbReference>
<dbReference type="Gene3D" id="3.30.2460.20">
    <property type="match status" value="1"/>
</dbReference>
<evidence type="ECO:0000313" key="10">
    <source>
        <dbReference type="EMBL" id="CAH3194565.1"/>
    </source>
</evidence>
<proteinExistence type="inferred from homology"/>
<keyword evidence="6 8" id="KW-0879">Wnt signaling pathway</keyword>
<evidence type="ECO:0000256" key="1">
    <source>
        <dbReference type="ARBA" id="ARBA00004498"/>
    </source>
</evidence>
<gene>
    <name evidence="10" type="ORF">PEVE_00028072</name>
</gene>